<protein>
    <recommendedName>
        <fullName evidence="1">Type III restriction enzyme C-terminal endonuclease domain-containing protein</fullName>
    </recommendedName>
</protein>
<dbReference type="Pfam" id="PF19778">
    <property type="entry name" value="RE_endonuc"/>
    <property type="match status" value="1"/>
</dbReference>
<evidence type="ECO:0000313" key="2">
    <source>
        <dbReference type="EMBL" id="MPM08020.1"/>
    </source>
</evidence>
<organism evidence="2">
    <name type="scientific">bioreactor metagenome</name>
    <dbReference type="NCBI Taxonomy" id="1076179"/>
    <lineage>
        <taxon>unclassified sequences</taxon>
        <taxon>metagenomes</taxon>
        <taxon>ecological metagenomes</taxon>
    </lineage>
</organism>
<feature type="domain" description="Type III restriction enzyme C-terminal endonuclease" evidence="1">
    <location>
        <begin position="18"/>
        <end position="70"/>
    </location>
</feature>
<dbReference type="EMBL" id="VSSQ01001402">
    <property type="protein sequence ID" value="MPM08020.1"/>
    <property type="molecule type" value="Genomic_DNA"/>
</dbReference>
<reference evidence="2" key="1">
    <citation type="submission" date="2019-08" db="EMBL/GenBank/DDBJ databases">
        <authorList>
            <person name="Kucharzyk K."/>
            <person name="Murdoch R.W."/>
            <person name="Higgins S."/>
            <person name="Loffler F."/>
        </authorList>
    </citation>
    <scope>NUCLEOTIDE SEQUENCE</scope>
</reference>
<comment type="caution">
    <text evidence="2">The sequence shown here is derived from an EMBL/GenBank/DDBJ whole genome shotgun (WGS) entry which is preliminary data.</text>
</comment>
<evidence type="ECO:0000259" key="1">
    <source>
        <dbReference type="Pfam" id="PF19778"/>
    </source>
</evidence>
<gene>
    <name evidence="2" type="ORF">SDC9_54332</name>
</gene>
<sequence>MDYSNHPKLGINAMPVNRHLYDNILNDSTNEKEFASELDVREEAAVYVKLPGGFYITTPVGKYNPDCGIEPSALSGEEPILPRVRQAHALASGSARSAKKHTAKLKTDVSCRVPLGLGFFSPSHGWLLSACGRSRS</sequence>
<dbReference type="GO" id="GO:0015668">
    <property type="term" value="F:type III site-specific deoxyribonuclease activity"/>
    <property type="evidence" value="ECO:0007669"/>
    <property type="project" value="InterPro"/>
</dbReference>
<dbReference type="InterPro" id="IPR045572">
    <property type="entry name" value="RE_endonuc_C"/>
</dbReference>
<dbReference type="AlphaFoldDB" id="A0A644WVV1"/>
<name>A0A644WVV1_9ZZZZ</name>
<proteinExistence type="predicted"/>
<accession>A0A644WVV1</accession>